<comment type="caution">
    <text evidence="2">The sequence shown here is derived from an EMBL/GenBank/DDBJ whole genome shotgun (WGS) entry which is preliminary data.</text>
</comment>
<sequence length="746" mass="84794">MNSDPFMAGSEDSDAALEEIDAFLNFPFEKNPPKKTNIANNNAANFSNSLTNNQRTMNSIDRNQANKTLMNENIDNSYIQNKSLDQTKSHDQNDFELSDADIDEFNLPSENEPSNPPKEMPSVQKNLSIGKEFINKQTDNKITEPLKMETKTNPVKEVPKNDFHVSDSGHENEDDDPFAMSDISIPDLGDGFESKKDNNKIINDKNQNLNLNKNISEDIFETFSQPIEDKKKANTIKVSKKGSETVGDSKLPKIENNKAKEKQSSQVKKETKNQDNEVQTPKLNQKKIRRRQPVQRKPLTIDILGDLGFTPVKNEEKENNLFTIEEELADSIVDDFVNNTTNATTNVCDNTLNNINNVNNEIVLETPKKSLVTNPVDEFEAITSPPHITAIRNNIVTVPQEIMINPIDNFERSLLSYLKTSLADVHLTFLKELKDNMEKSFDFDNLVNKFTNQLEKEINEIINEEAEQKLENYIEIEGQIVDEFKQILTLPSKQFNTNENEEIILLDPTPAYDQLQSLKSKITNAYQKLLKPTDSYTPLDHLDNISMNNNDCSLTNPKLLQIYDLEAEEIRITMENDYIKQRLMYIKQQHFNAQETNMISMNSYSSESNGSVSDDVYDVLEDLKSYSEKKSNISHLKTNNEIKTAIEEINIIDTQVTAKTMSLLQLLSLCNSSCQGNNPPSIASTTTNNLNYSLPSDYFSFSIDGAPGYSRCGVVEDVRSRLSKIKKFREDTIADLHHFAPRLQYA</sequence>
<dbReference type="EMBL" id="MLAK01000760">
    <property type="protein sequence ID" value="OHT05374.1"/>
    <property type="molecule type" value="Genomic_DNA"/>
</dbReference>
<gene>
    <name evidence="2" type="ORF">TRFO_05959</name>
</gene>
<dbReference type="GeneID" id="94827514"/>
<proteinExistence type="predicted"/>
<feature type="region of interest" description="Disordered" evidence="1">
    <location>
        <begin position="239"/>
        <end position="294"/>
    </location>
</feature>
<protein>
    <submittedName>
        <fullName evidence="2">Uncharacterized protein</fullName>
    </submittedName>
</protein>
<feature type="compositionally biased region" description="Basic and acidic residues" evidence="1">
    <location>
        <begin position="157"/>
        <end position="171"/>
    </location>
</feature>
<accession>A0A1J4K6N4</accession>
<dbReference type="AlphaFoldDB" id="A0A1J4K6N4"/>
<feature type="compositionally biased region" description="Basic and acidic residues" evidence="1">
    <location>
        <begin position="250"/>
        <end position="275"/>
    </location>
</feature>
<keyword evidence="3" id="KW-1185">Reference proteome</keyword>
<feature type="region of interest" description="Disordered" evidence="1">
    <location>
        <begin position="157"/>
        <end position="191"/>
    </location>
</feature>
<feature type="region of interest" description="Disordered" evidence="1">
    <location>
        <begin position="28"/>
        <end position="54"/>
    </location>
</feature>
<feature type="compositionally biased region" description="Low complexity" evidence="1">
    <location>
        <begin position="34"/>
        <end position="53"/>
    </location>
</feature>
<dbReference type="Proteomes" id="UP000179807">
    <property type="component" value="Unassembled WGS sequence"/>
</dbReference>
<organism evidence="2 3">
    <name type="scientific">Tritrichomonas foetus</name>
    <dbReference type="NCBI Taxonomy" id="1144522"/>
    <lineage>
        <taxon>Eukaryota</taxon>
        <taxon>Metamonada</taxon>
        <taxon>Parabasalia</taxon>
        <taxon>Tritrichomonadida</taxon>
        <taxon>Tritrichomonadidae</taxon>
        <taxon>Tritrichomonas</taxon>
    </lineage>
</organism>
<evidence type="ECO:0000256" key="1">
    <source>
        <dbReference type="SAM" id="MobiDB-lite"/>
    </source>
</evidence>
<evidence type="ECO:0000313" key="3">
    <source>
        <dbReference type="Proteomes" id="UP000179807"/>
    </source>
</evidence>
<name>A0A1J4K6N4_9EUKA</name>
<reference evidence="2" key="1">
    <citation type="submission" date="2016-10" db="EMBL/GenBank/DDBJ databases">
        <authorList>
            <person name="Benchimol M."/>
            <person name="Almeida L.G."/>
            <person name="Vasconcelos A.T."/>
            <person name="Perreira-Neves A."/>
            <person name="Rosa I.A."/>
            <person name="Tasca T."/>
            <person name="Bogo M.R."/>
            <person name="de Souza W."/>
        </authorList>
    </citation>
    <scope>NUCLEOTIDE SEQUENCE [LARGE SCALE GENOMIC DNA]</scope>
    <source>
        <strain evidence="2">K</strain>
    </source>
</reference>
<feature type="compositionally biased region" description="Basic residues" evidence="1">
    <location>
        <begin position="284"/>
        <end position="294"/>
    </location>
</feature>
<dbReference type="VEuPathDB" id="TrichDB:TRFO_05959"/>
<evidence type="ECO:0000313" key="2">
    <source>
        <dbReference type="EMBL" id="OHT05374.1"/>
    </source>
</evidence>
<dbReference type="RefSeq" id="XP_068358510.1">
    <property type="nucleotide sequence ID" value="XM_068492810.1"/>
</dbReference>